<dbReference type="AlphaFoldDB" id="A0A364NYY2"/>
<protein>
    <submittedName>
        <fullName evidence="1">Uncharacterized protein</fullName>
    </submittedName>
</protein>
<keyword evidence="2" id="KW-1185">Reference proteome</keyword>
<evidence type="ECO:0000313" key="1">
    <source>
        <dbReference type="EMBL" id="RAU22253.1"/>
    </source>
</evidence>
<gene>
    <name evidence="1" type="ORF">CU669_08995</name>
</gene>
<dbReference type="EMBL" id="PGTO01000005">
    <property type="protein sequence ID" value="RAU22253.1"/>
    <property type="molecule type" value="Genomic_DNA"/>
</dbReference>
<evidence type="ECO:0000313" key="2">
    <source>
        <dbReference type="Proteomes" id="UP000251075"/>
    </source>
</evidence>
<accession>A0A364NYY2</accession>
<organism evidence="1 2">
    <name type="scientific">Paramagnetospirillum kuznetsovii</name>
    <dbReference type="NCBI Taxonomy" id="2053833"/>
    <lineage>
        <taxon>Bacteria</taxon>
        <taxon>Pseudomonadati</taxon>
        <taxon>Pseudomonadota</taxon>
        <taxon>Alphaproteobacteria</taxon>
        <taxon>Rhodospirillales</taxon>
        <taxon>Magnetospirillaceae</taxon>
        <taxon>Paramagnetospirillum</taxon>
    </lineage>
</organism>
<reference evidence="1 2" key="1">
    <citation type="submission" date="2017-11" db="EMBL/GenBank/DDBJ databases">
        <title>Draft genome sequence of magnetotactic bacterium Magnetospirillum kuznetsovii LBB-42.</title>
        <authorList>
            <person name="Grouzdev D.S."/>
            <person name="Rysina M.S."/>
            <person name="Baslerov R.V."/>
            <person name="Koziaeva V."/>
        </authorList>
    </citation>
    <scope>NUCLEOTIDE SEQUENCE [LARGE SCALE GENOMIC DNA]</scope>
    <source>
        <strain evidence="1 2">LBB-42</strain>
    </source>
</reference>
<comment type="caution">
    <text evidence="1">The sequence shown here is derived from an EMBL/GenBank/DDBJ whole genome shotgun (WGS) entry which is preliminary data.</text>
</comment>
<dbReference type="Proteomes" id="UP000251075">
    <property type="component" value="Unassembled WGS sequence"/>
</dbReference>
<name>A0A364NYY2_9PROT</name>
<sequence length="71" mass="8075">MIEQNHGKKLFRKLLRGCATIYSEHRYCGQLLPQHPDSDYGSTGVHSMLSVPNGSLREPRIMRCLSGNEFL</sequence>
<proteinExistence type="predicted"/>